<dbReference type="EMBL" id="CP087994">
    <property type="protein sequence ID" value="UYO61805.1"/>
    <property type="molecule type" value="Genomic_DNA"/>
</dbReference>
<evidence type="ECO:0000313" key="2">
    <source>
        <dbReference type="Proteomes" id="UP001163550"/>
    </source>
</evidence>
<dbReference type="Proteomes" id="UP001163550">
    <property type="component" value="Chromosome"/>
</dbReference>
<accession>A0ABY6HBB4</accession>
<dbReference type="PANTHER" id="PTHR37813:SF1">
    <property type="entry name" value="FELS-2 PROPHAGE PROTEIN"/>
    <property type="match status" value="1"/>
</dbReference>
<name>A0ABY6HBB4_9FIRM</name>
<dbReference type="RefSeq" id="WP_263992596.1">
    <property type="nucleotide sequence ID" value="NZ_CP087994.1"/>
</dbReference>
<keyword evidence="2" id="KW-1185">Reference proteome</keyword>
<gene>
    <name evidence="1" type="ORF">LNN31_13570</name>
</gene>
<protein>
    <recommendedName>
        <fullName evidence="3">Phage tail tape measure protein</fullName>
    </recommendedName>
</protein>
<dbReference type="PANTHER" id="PTHR37813">
    <property type="entry name" value="FELS-2 PROPHAGE PROTEIN"/>
    <property type="match status" value="1"/>
</dbReference>
<evidence type="ECO:0000313" key="1">
    <source>
        <dbReference type="EMBL" id="UYO61805.1"/>
    </source>
</evidence>
<sequence>MGEAIGLFANDTQMATYAISKGLVGAASEWSALDEATKQATRLEYAQNMQQLAGATGQASREQNGLENQLGNVQQAWQDFLAIVGGPVLGVAVDGLKGITTILQGAGDGFKTLTEKASQLDFSGVANELSPFATEFEYIKMAAVGAFEEAKTKVTQAMPGIIEAAQPILAAFQSLWDGIKPVFLYLEQTISQYVIPALSEMFNAFMDNLPAIINFMTPIYQVLTNVIGFVGNVIGFVVALIRGDWSTAWEFAGSAVKNVVDTIGSIFNFLGNLVNLAFSNIVSSATNAWASISGAWNAAVGFFSGVVAGIQGVFGGVSDFIINSFNGAISFLQGLPGQFLQWGADMIQGLIDGITSKVTGAVDAIKEVASNVASAFTQYNQIKSPSRLYRGFGYRLPEGAALGVLDGIKLVKSAMSTMATKMAVTVDNEKDTSNALIGQVPAIQIPEIRKSSENNSSANSSGSFTFAPNININVGSGSGAKEVVGDLEREIDAWMERYIKKLGLRNPAQFA</sequence>
<proteinExistence type="predicted"/>
<organism evidence="1 2">
    <name type="scientific">Acetobacterium wieringae</name>
    <dbReference type="NCBI Taxonomy" id="52694"/>
    <lineage>
        <taxon>Bacteria</taxon>
        <taxon>Bacillati</taxon>
        <taxon>Bacillota</taxon>
        <taxon>Clostridia</taxon>
        <taxon>Eubacteriales</taxon>
        <taxon>Eubacteriaceae</taxon>
        <taxon>Acetobacterium</taxon>
    </lineage>
</organism>
<reference evidence="1" key="1">
    <citation type="submission" date="2021-11" db="EMBL/GenBank/DDBJ databases">
        <title>Isoprene-degrading acetogen.</title>
        <authorList>
            <person name="Yang Y."/>
            <person name="Jin H."/>
            <person name="Yan J."/>
        </authorList>
    </citation>
    <scope>NUCLEOTIDE SEQUENCE</scope>
    <source>
        <strain evidence="1">Berkeley</strain>
    </source>
</reference>
<evidence type="ECO:0008006" key="3">
    <source>
        <dbReference type="Google" id="ProtNLM"/>
    </source>
</evidence>